<organism evidence="1 2">
    <name type="scientific">Spongisporangium articulatum</name>
    <dbReference type="NCBI Taxonomy" id="3362603"/>
    <lineage>
        <taxon>Bacteria</taxon>
        <taxon>Bacillati</taxon>
        <taxon>Actinomycetota</taxon>
        <taxon>Actinomycetes</taxon>
        <taxon>Kineosporiales</taxon>
        <taxon>Kineosporiaceae</taxon>
        <taxon>Spongisporangium</taxon>
    </lineage>
</organism>
<name>A0ABW8AH28_9ACTN</name>
<dbReference type="InterPro" id="IPR002495">
    <property type="entry name" value="Glyco_trans_8"/>
</dbReference>
<gene>
    <name evidence="1" type="ORF">ACIB24_01120</name>
</gene>
<dbReference type="Pfam" id="PF01501">
    <property type="entry name" value="Glyco_transf_8"/>
    <property type="match status" value="1"/>
</dbReference>
<sequence>MSGTSTRARARSLARAVLRPVLPFLPARARAAVRRQAARTAPPRRLAFDDHRWAVELADDPLFTDPEGGRAARLEAESASPGEYLRHIKLARITLELRAPEVESIREHGIVRLQVEKLYRSEMPPPGVAFVTVTNDKYAPGVEALVLSLQRQYPGMTNDVVVFHDESLSELSRGRLRRIHPQVRFEARSTRRYDVGQIGDSLNHRRVGLLGYLSIECLALDEYERVILLDADTVVLGDLSRLWRGDAICAVPDHGLLPFGMVAGVTGRPVINSGMLSFPRHELGAAALSAALELLPRMHEPVDLMLDNFADQKFWNLYLAHREVDFVPVNYNANRALVDKHFPDVLPDVALLHMTGPKPWYVFSDQNLVRSDERERLAKVQPAGRASFALWNQLYLGGITRSRINSFHAECGPDLADLAGTAAGRPAVLIGNGPSLQVTDLTPFEGFEKFAFNWFVHHDRFDEIRPDHLVLASHMFYGGWHTTRPAFPAEFLTVLTAHEHRPRLWTSYYFKDLVEATPELSGYDVSYFLFEKPFKVPVGRRGEVGLDLLAPLTDANTGVLTAGVPIALHLGSRDLVLVGCDSDYSSASGSYFYAAESHTSRTTDEGQLVRTWAAGGPGQHGYARYAEELSTRGVTLRDATVGGKLTVLPRIELADVASLVPENA</sequence>
<keyword evidence="2" id="KW-1185">Reference proteome</keyword>
<dbReference type="Proteomes" id="UP001612915">
    <property type="component" value="Unassembled WGS sequence"/>
</dbReference>
<dbReference type="EMBL" id="JBITLV010000001">
    <property type="protein sequence ID" value="MFI7585658.1"/>
    <property type="molecule type" value="Genomic_DNA"/>
</dbReference>
<evidence type="ECO:0000313" key="1">
    <source>
        <dbReference type="EMBL" id="MFI7585658.1"/>
    </source>
</evidence>
<comment type="caution">
    <text evidence="1">The sequence shown here is derived from an EMBL/GenBank/DDBJ whole genome shotgun (WGS) entry which is preliminary data.</text>
</comment>
<proteinExistence type="predicted"/>
<dbReference type="SUPFAM" id="SSF53448">
    <property type="entry name" value="Nucleotide-diphospho-sugar transferases"/>
    <property type="match status" value="1"/>
</dbReference>
<protein>
    <submittedName>
        <fullName evidence="1">Glycosyltransferase</fullName>
    </submittedName>
</protein>
<dbReference type="RefSeq" id="WP_398273922.1">
    <property type="nucleotide sequence ID" value="NZ_JBITLV010000001.1"/>
</dbReference>
<dbReference type="Gene3D" id="3.90.550.10">
    <property type="entry name" value="Spore Coat Polysaccharide Biosynthesis Protein SpsA, Chain A"/>
    <property type="match status" value="1"/>
</dbReference>
<evidence type="ECO:0000313" key="2">
    <source>
        <dbReference type="Proteomes" id="UP001612915"/>
    </source>
</evidence>
<accession>A0ABW8AH28</accession>
<dbReference type="InterPro" id="IPR050587">
    <property type="entry name" value="GNT1/Glycosyltrans_8"/>
</dbReference>
<dbReference type="PANTHER" id="PTHR11183">
    <property type="entry name" value="GLYCOGENIN SUBFAMILY MEMBER"/>
    <property type="match status" value="1"/>
</dbReference>
<dbReference type="InterPro" id="IPR029044">
    <property type="entry name" value="Nucleotide-diphossugar_trans"/>
</dbReference>
<reference evidence="1 2" key="1">
    <citation type="submission" date="2024-10" db="EMBL/GenBank/DDBJ databases">
        <title>The Natural Products Discovery Center: Release of the First 8490 Sequenced Strains for Exploring Actinobacteria Biosynthetic Diversity.</title>
        <authorList>
            <person name="Kalkreuter E."/>
            <person name="Kautsar S.A."/>
            <person name="Yang D."/>
            <person name="Bader C.D."/>
            <person name="Teijaro C.N."/>
            <person name="Fluegel L."/>
            <person name="Davis C.M."/>
            <person name="Simpson J.R."/>
            <person name="Lauterbach L."/>
            <person name="Steele A.D."/>
            <person name="Gui C."/>
            <person name="Meng S."/>
            <person name="Li G."/>
            <person name="Viehrig K."/>
            <person name="Ye F."/>
            <person name="Su P."/>
            <person name="Kiefer A.F."/>
            <person name="Nichols A."/>
            <person name="Cepeda A.J."/>
            <person name="Yan W."/>
            <person name="Fan B."/>
            <person name="Jiang Y."/>
            <person name="Adhikari A."/>
            <person name="Zheng C.-J."/>
            <person name="Schuster L."/>
            <person name="Cowan T.M."/>
            <person name="Smanski M.J."/>
            <person name="Chevrette M.G."/>
            <person name="De Carvalho L.P.S."/>
            <person name="Shen B."/>
        </authorList>
    </citation>
    <scope>NUCLEOTIDE SEQUENCE [LARGE SCALE GENOMIC DNA]</scope>
    <source>
        <strain evidence="1 2">NPDC049639</strain>
    </source>
</reference>